<dbReference type="PROSITE" id="PS00801">
    <property type="entry name" value="TRANSKETOLASE_1"/>
    <property type="match status" value="1"/>
</dbReference>
<dbReference type="InterPro" id="IPR049557">
    <property type="entry name" value="Transketolase_CS"/>
</dbReference>
<comment type="cofactor">
    <cofactor evidence="16">
        <name>Mg(2+)</name>
        <dbReference type="ChEBI" id="CHEBI:18420"/>
    </cofactor>
    <text evidence="16">Binds 1 Mg(2+) ion per subunit. Can also utilize other divalent metal cations, such as Ca(2+), Mn(2+) and Co(2+).</text>
</comment>
<dbReference type="EMBL" id="CDMZ01001361">
    <property type="protein sequence ID" value="CEM31458.1"/>
    <property type="molecule type" value="Genomic_DNA"/>
</dbReference>
<dbReference type="InterPro" id="IPR005478">
    <property type="entry name" value="Transketolase_bac-like"/>
</dbReference>
<dbReference type="SUPFAM" id="SSF52518">
    <property type="entry name" value="Thiamin diphosphate-binding fold (THDP-binding)"/>
    <property type="match status" value="2"/>
</dbReference>
<keyword evidence="11 15" id="KW-0786">Thiamine pyrophosphate</keyword>
<dbReference type="Pfam" id="PF00456">
    <property type="entry name" value="Transketolase_N"/>
    <property type="match status" value="1"/>
</dbReference>
<feature type="binding site" evidence="15">
    <location>
        <position position="332"/>
    </location>
    <ligand>
        <name>thiamine diphosphate</name>
        <dbReference type="ChEBI" id="CHEBI:58937"/>
    </ligand>
</feature>
<dbReference type="InterPro" id="IPR029061">
    <property type="entry name" value="THDP-binding"/>
</dbReference>
<evidence type="ECO:0000256" key="4">
    <source>
        <dbReference type="ARBA" id="ARBA00007131"/>
    </source>
</evidence>
<sequence length="743" mass="80154">MKTAVFCASVACASALRITSPVEQLAVLEELMGASEGFVAPAQRHNAVSRSSRAARVGKSSVAMLDTSALSRAADESRGLAMDSIAAAKSGHLGLPLGAAEIGAVLYGDVLQQNPEDPQWLNRDRFVLSAGHGSMFLYSWLHLAGYDLPKDELKRFRQHHSMTPGHPEFPSSEHNTPGIESTTGPLGQGVSNAVGMAAAAKMAAARFNTPEHKIIDHHIFALCGDGCMQEGVFAEAAAFAGHEGLDNLIVMYDSNAVTLDKMADWTMSEETADRLTALGWDVVTLEDGHDLQAIKAAVDNAKANKNGKPKMIVCKTEIGRGIPEVAGKTAAHGEGGVKYVDEARKALGLPEEKWYVSPETYDFFGKHREEQKKKYEEWQNTFAAWKSANPELARTLNAGVSKEWGTEEQVLAAIPEFDASKNIATRIAGETVINAVAKAVPLYVSGSADLHGSNKNYIKDAGNYGKPFPGGDKSYAGRNLYFGIREHAMGSIMNGFAYYGIFRISGATFLVFADYMRAPVRVASLSELPVSYIWTHDSIGVGEDGPTHQPVEVVSSMRVMPKLDVYRPCDPEETAAAYAASIGRIDGPTALILTRQNVRTISEVPASVKREGSLKGGYVIRQEKAALEGIIMATGSEVQHAIAAAEKLGDGWRVVSMPCLERFDRQSQAYKDSVLPPSMRNRFAIEAGVTGLWYKYVGMDGYVVGVDRFGFSAPGDIVMKELGMTADNLVEKIQAHSKTLTPA</sequence>
<dbReference type="SMART" id="SM00861">
    <property type="entry name" value="Transket_pyr"/>
    <property type="match status" value="1"/>
</dbReference>
<feature type="domain" description="Transketolase-like pyrimidine-binding" evidence="19">
    <location>
        <begin position="423"/>
        <end position="600"/>
    </location>
</feature>
<feature type="binding site" evidence="14">
    <location>
        <position position="548"/>
    </location>
    <ligand>
        <name>substrate</name>
    </ligand>
</feature>
<evidence type="ECO:0000256" key="14">
    <source>
        <dbReference type="PIRSR" id="PIRSR605478-2"/>
    </source>
</evidence>
<evidence type="ECO:0000313" key="20">
    <source>
        <dbReference type="EMBL" id="CEM31458.1"/>
    </source>
</evidence>
<evidence type="ECO:0000256" key="11">
    <source>
        <dbReference type="ARBA" id="ARBA00023052"/>
    </source>
</evidence>
<accession>A0A0G4GMM2</accession>
<feature type="binding site" evidence="15">
    <location>
        <begin position="184"/>
        <end position="186"/>
    </location>
    <ligand>
        <name>thiamine diphosphate</name>
        <dbReference type="ChEBI" id="CHEBI:58937"/>
    </ligand>
</feature>
<keyword evidence="10 16" id="KW-0460">Magnesium</keyword>
<evidence type="ECO:0000256" key="5">
    <source>
        <dbReference type="ARBA" id="ARBA00011738"/>
    </source>
</evidence>
<dbReference type="CDD" id="cd07033">
    <property type="entry name" value="TPP_PYR_DXS_TK_like"/>
    <property type="match status" value="1"/>
</dbReference>
<dbReference type="PhylomeDB" id="A0A0G4GMM2"/>
<dbReference type="Pfam" id="PF02779">
    <property type="entry name" value="Transket_pyr"/>
    <property type="match status" value="1"/>
</dbReference>
<feature type="binding site" evidence="14">
    <location>
        <position position="92"/>
    </location>
    <ligand>
        <name>substrate</name>
    </ligand>
</feature>
<feature type="active site" description="Proton donor" evidence="13">
    <location>
        <position position="486"/>
    </location>
</feature>
<dbReference type="GO" id="GO:0004802">
    <property type="term" value="F:transketolase activity"/>
    <property type="evidence" value="ECO:0007669"/>
    <property type="project" value="UniProtKB-EC"/>
</dbReference>
<dbReference type="FunFam" id="3.40.50.970:FF:000004">
    <property type="entry name" value="Transketolase"/>
    <property type="match status" value="1"/>
</dbReference>
<protein>
    <recommendedName>
        <fullName evidence="6">transketolase</fullName>
        <ecNumber evidence="6">2.2.1.1</ecNumber>
    </recommendedName>
</protein>
<evidence type="ECO:0000256" key="3">
    <source>
        <dbReference type="ARBA" id="ARBA00001941"/>
    </source>
</evidence>
<dbReference type="GO" id="GO:0046872">
    <property type="term" value="F:metal ion binding"/>
    <property type="evidence" value="ECO:0007669"/>
    <property type="project" value="UniProtKB-KW"/>
</dbReference>
<dbReference type="InterPro" id="IPR033247">
    <property type="entry name" value="Transketolase_fam"/>
</dbReference>
<dbReference type="InterPro" id="IPR009014">
    <property type="entry name" value="Transketo_C/PFOR_II"/>
</dbReference>
<feature type="binding site" evidence="16">
    <location>
        <position position="257"/>
    </location>
    <ligand>
        <name>Mg(2+)</name>
        <dbReference type="ChEBI" id="CHEBI:18420"/>
    </ligand>
</feature>
<evidence type="ECO:0000256" key="6">
    <source>
        <dbReference type="ARBA" id="ARBA00013152"/>
    </source>
</evidence>
<dbReference type="InterPro" id="IPR055152">
    <property type="entry name" value="Transketolase-like_C_2"/>
</dbReference>
<organism evidence="20">
    <name type="scientific">Chromera velia CCMP2878</name>
    <dbReference type="NCBI Taxonomy" id="1169474"/>
    <lineage>
        <taxon>Eukaryota</taxon>
        <taxon>Sar</taxon>
        <taxon>Alveolata</taxon>
        <taxon>Colpodellida</taxon>
        <taxon>Chromeraceae</taxon>
        <taxon>Chromera</taxon>
    </lineage>
</organism>
<dbReference type="InterPro" id="IPR005474">
    <property type="entry name" value="Transketolase_N"/>
</dbReference>
<dbReference type="PANTHER" id="PTHR43522">
    <property type="entry name" value="TRANSKETOLASE"/>
    <property type="match status" value="1"/>
</dbReference>
<feature type="region of interest" description="Disordered" evidence="18">
    <location>
        <begin position="160"/>
        <end position="184"/>
    </location>
</feature>
<comment type="cofactor">
    <cofactor evidence="15">
        <name>thiamine diphosphate</name>
        <dbReference type="ChEBI" id="CHEBI:58937"/>
    </cofactor>
    <text evidence="15">Binds 1 thiamine pyrophosphate per subunit. During the reaction, the substrate forms a covalent intermediate with the cofactor.</text>
</comment>
<proteinExistence type="inferred from homology"/>
<keyword evidence="8 16" id="KW-0479">Metal-binding</keyword>
<dbReference type="GO" id="GO:0006098">
    <property type="term" value="P:pentose-phosphate shunt"/>
    <property type="evidence" value="ECO:0007669"/>
    <property type="project" value="TreeGrafter"/>
</dbReference>
<evidence type="ECO:0000259" key="19">
    <source>
        <dbReference type="SMART" id="SM00861"/>
    </source>
</evidence>
<evidence type="ECO:0000256" key="10">
    <source>
        <dbReference type="ARBA" id="ARBA00022842"/>
    </source>
</evidence>
<feature type="binding site" evidence="14">
    <location>
        <position position="426"/>
    </location>
    <ligand>
        <name>substrate</name>
    </ligand>
</feature>
<dbReference type="CDD" id="cd02012">
    <property type="entry name" value="TPP_TK"/>
    <property type="match status" value="1"/>
</dbReference>
<feature type="binding site" evidence="15">
    <location>
        <position position="512"/>
    </location>
    <ligand>
        <name>thiamine diphosphate</name>
        <dbReference type="ChEBI" id="CHEBI:58937"/>
    </ligand>
</feature>
<dbReference type="FunFam" id="3.40.50.970:FF:000045">
    <property type="entry name" value="Transketolase"/>
    <property type="match status" value="1"/>
</dbReference>
<evidence type="ECO:0000256" key="13">
    <source>
        <dbReference type="PIRSR" id="PIRSR605478-1"/>
    </source>
</evidence>
<keyword evidence="7" id="KW-0808">Transferase</keyword>
<dbReference type="AlphaFoldDB" id="A0A0G4GMM2"/>
<feature type="binding site" evidence="14">
    <location>
        <position position="332"/>
    </location>
    <ligand>
        <name>substrate</name>
    </ligand>
</feature>
<evidence type="ECO:0000256" key="12">
    <source>
        <dbReference type="ARBA" id="ARBA00049473"/>
    </source>
</evidence>
<dbReference type="EC" id="2.2.1.1" evidence="6"/>
<feature type="site" description="Important for catalytic activity" evidence="17">
    <location>
        <position position="332"/>
    </location>
</feature>
<dbReference type="FunFam" id="3.40.50.920:FF:000003">
    <property type="entry name" value="Transketolase"/>
    <property type="match status" value="1"/>
</dbReference>
<dbReference type="InterPro" id="IPR005475">
    <property type="entry name" value="Transketolase-like_Pyr-bd"/>
</dbReference>
<feature type="compositionally biased region" description="Polar residues" evidence="18">
    <location>
        <begin position="172"/>
        <end position="184"/>
    </location>
</feature>
<evidence type="ECO:0000256" key="16">
    <source>
        <dbReference type="PIRSR" id="PIRSR605478-4"/>
    </source>
</evidence>
<evidence type="ECO:0000256" key="18">
    <source>
        <dbReference type="SAM" id="MobiDB-lite"/>
    </source>
</evidence>
<dbReference type="Gene3D" id="3.40.50.970">
    <property type="match status" value="2"/>
</dbReference>
<comment type="cofactor">
    <cofactor evidence="1">
        <name>Ca(2+)</name>
        <dbReference type="ChEBI" id="CHEBI:29108"/>
    </cofactor>
</comment>
<evidence type="ECO:0000256" key="15">
    <source>
        <dbReference type="PIRSR" id="PIRSR605478-3"/>
    </source>
</evidence>
<feature type="binding site" evidence="14">
    <location>
        <position position="453"/>
    </location>
    <ligand>
        <name>substrate</name>
    </ligand>
</feature>
<reference evidence="20" key="1">
    <citation type="submission" date="2014-11" db="EMBL/GenBank/DDBJ databases">
        <authorList>
            <person name="Otto D Thomas"/>
            <person name="Naeem Raeece"/>
        </authorList>
    </citation>
    <scope>NUCLEOTIDE SEQUENCE</scope>
</reference>
<comment type="cofactor">
    <cofactor evidence="3">
        <name>Co(2+)</name>
        <dbReference type="ChEBI" id="CHEBI:48828"/>
    </cofactor>
</comment>
<feature type="binding site" evidence="16">
    <location>
        <position position="255"/>
    </location>
    <ligand>
        <name>Mg(2+)</name>
        <dbReference type="ChEBI" id="CHEBI:18420"/>
    </ligand>
</feature>
<comment type="cofactor">
    <cofactor evidence="2">
        <name>Mn(2+)</name>
        <dbReference type="ChEBI" id="CHEBI:29035"/>
    </cofactor>
</comment>
<evidence type="ECO:0000256" key="8">
    <source>
        <dbReference type="ARBA" id="ARBA00022723"/>
    </source>
</evidence>
<evidence type="ECO:0000256" key="7">
    <source>
        <dbReference type="ARBA" id="ARBA00022679"/>
    </source>
</evidence>
<feature type="binding site" evidence="16">
    <location>
        <position position="225"/>
    </location>
    <ligand>
        <name>Mg(2+)</name>
        <dbReference type="ChEBI" id="CHEBI:18420"/>
    </ligand>
</feature>
<dbReference type="Pfam" id="PF22613">
    <property type="entry name" value="Transketolase_C_1"/>
    <property type="match status" value="1"/>
</dbReference>
<evidence type="ECO:0000256" key="17">
    <source>
        <dbReference type="PIRSR" id="PIRSR605478-5"/>
    </source>
</evidence>
<dbReference type="GO" id="GO:0005829">
    <property type="term" value="C:cytosol"/>
    <property type="evidence" value="ECO:0007669"/>
    <property type="project" value="TreeGrafter"/>
</dbReference>
<comment type="similarity">
    <text evidence="4">Belongs to the transketolase family.</text>
</comment>
<dbReference type="Gene3D" id="3.40.50.920">
    <property type="match status" value="1"/>
</dbReference>
<feature type="binding site" evidence="15">
    <location>
        <position position="255"/>
    </location>
    <ligand>
        <name>thiamine diphosphate</name>
        <dbReference type="ChEBI" id="CHEBI:58937"/>
    </ligand>
</feature>
<comment type="catalytic activity">
    <reaction evidence="12">
        <text>D-sedoheptulose 7-phosphate + D-glyceraldehyde 3-phosphate = aldehydo-D-ribose 5-phosphate + D-xylulose 5-phosphate</text>
        <dbReference type="Rhea" id="RHEA:10508"/>
        <dbReference type="ChEBI" id="CHEBI:57483"/>
        <dbReference type="ChEBI" id="CHEBI:57737"/>
        <dbReference type="ChEBI" id="CHEBI:58273"/>
        <dbReference type="ChEBI" id="CHEBI:59776"/>
        <dbReference type="EC" id="2.2.1.1"/>
    </reaction>
</comment>
<feature type="binding site" evidence="14">
    <location>
        <position position="595"/>
    </location>
    <ligand>
        <name>substrate</name>
    </ligand>
</feature>
<feature type="site" description="Important for catalytic activity" evidence="17">
    <location>
        <position position="92"/>
    </location>
</feature>
<dbReference type="SUPFAM" id="SSF52922">
    <property type="entry name" value="TK C-terminal domain-like"/>
    <property type="match status" value="1"/>
</dbReference>
<dbReference type="PROSITE" id="PS00802">
    <property type="entry name" value="TRANSKETOLASE_2"/>
    <property type="match status" value="1"/>
</dbReference>
<keyword evidence="9" id="KW-0106">Calcium</keyword>
<dbReference type="PANTHER" id="PTHR43522:SF10">
    <property type="entry name" value="TRANSKETOLASE"/>
    <property type="match status" value="1"/>
</dbReference>
<gene>
    <name evidence="20" type="ORF">Cvel_22580</name>
</gene>
<dbReference type="VEuPathDB" id="CryptoDB:Cvel_22580"/>
<feature type="binding site" evidence="14">
    <location>
        <position position="544"/>
    </location>
    <ligand>
        <name>substrate</name>
    </ligand>
</feature>
<dbReference type="InterPro" id="IPR020826">
    <property type="entry name" value="Transketolase_BS"/>
</dbReference>
<dbReference type="NCBIfam" id="TIGR00232">
    <property type="entry name" value="tktlase_bact"/>
    <property type="match status" value="1"/>
</dbReference>
<evidence type="ECO:0000256" key="1">
    <source>
        <dbReference type="ARBA" id="ARBA00001913"/>
    </source>
</evidence>
<feature type="binding site" evidence="15">
    <location>
        <position position="132"/>
    </location>
    <ligand>
        <name>thiamine diphosphate</name>
        <dbReference type="ChEBI" id="CHEBI:58937"/>
    </ligand>
</feature>
<feature type="binding site" evidence="15">
    <location>
        <position position="226"/>
    </location>
    <ligand>
        <name>thiamine diphosphate</name>
        <dbReference type="ChEBI" id="CHEBI:58937"/>
    </ligand>
</feature>
<evidence type="ECO:0000256" key="9">
    <source>
        <dbReference type="ARBA" id="ARBA00022837"/>
    </source>
</evidence>
<evidence type="ECO:0000256" key="2">
    <source>
        <dbReference type="ARBA" id="ARBA00001936"/>
    </source>
</evidence>
<comment type="subunit">
    <text evidence="5">Homodimer.</text>
</comment>
<name>A0A0G4GMM2_9ALVE</name>
<feature type="binding site" evidence="14">
    <location>
        <position position="536"/>
    </location>
    <ligand>
        <name>substrate</name>
    </ligand>
</feature>